<keyword evidence="3 10" id="KW-0812">Transmembrane</keyword>
<dbReference type="InterPro" id="IPR017452">
    <property type="entry name" value="GPCR_Rhodpsn_7TM"/>
</dbReference>
<keyword evidence="13" id="KW-1185">Reference proteome</keyword>
<feature type="transmembrane region" description="Helical" evidence="10">
    <location>
        <begin position="321"/>
        <end position="342"/>
    </location>
</feature>
<feature type="domain" description="G-protein coupled receptors family 1 profile" evidence="11">
    <location>
        <begin position="49"/>
        <end position="340"/>
    </location>
</feature>
<evidence type="ECO:0000256" key="4">
    <source>
        <dbReference type="ARBA" id="ARBA00022989"/>
    </source>
</evidence>
<reference evidence="12" key="1">
    <citation type="submission" date="2021-10" db="EMBL/GenBank/DDBJ databases">
        <title>Tropical sea cucumber genome reveals ecological adaptation and Cuvierian tubules defense mechanism.</title>
        <authorList>
            <person name="Chen T."/>
        </authorList>
    </citation>
    <scope>NUCLEOTIDE SEQUENCE</scope>
    <source>
        <strain evidence="12">Nanhai2018</strain>
        <tissue evidence="12">Muscle</tissue>
    </source>
</reference>
<comment type="caution">
    <text evidence="12">The sequence shown here is derived from an EMBL/GenBank/DDBJ whole genome shotgun (WGS) entry which is preliminary data.</text>
</comment>
<dbReference type="GO" id="GO:0004930">
    <property type="term" value="F:G protein-coupled receptor activity"/>
    <property type="evidence" value="ECO:0007669"/>
    <property type="project" value="UniProtKB-KW"/>
</dbReference>
<dbReference type="SUPFAM" id="SSF81321">
    <property type="entry name" value="Family A G protein-coupled receptor-like"/>
    <property type="match status" value="1"/>
</dbReference>
<evidence type="ECO:0000256" key="2">
    <source>
        <dbReference type="ARBA" id="ARBA00022475"/>
    </source>
</evidence>
<evidence type="ECO:0000256" key="10">
    <source>
        <dbReference type="SAM" id="Phobius"/>
    </source>
</evidence>
<feature type="compositionally biased region" description="Polar residues" evidence="9">
    <location>
        <begin position="245"/>
        <end position="275"/>
    </location>
</feature>
<name>A0A9Q0YLL3_HOLLE</name>
<dbReference type="PRINTS" id="PR00237">
    <property type="entry name" value="GPCRRHODOPSN"/>
</dbReference>
<feature type="region of interest" description="Disordered" evidence="9">
    <location>
        <begin position="245"/>
        <end position="280"/>
    </location>
</feature>
<feature type="transmembrane region" description="Helical" evidence="10">
    <location>
        <begin position="70"/>
        <end position="95"/>
    </location>
</feature>
<feature type="transmembrane region" description="Helical" evidence="10">
    <location>
        <begin position="107"/>
        <end position="128"/>
    </location>
</feature>
<evidence type="ECO:0000313" key="13">
    <source>
        <dbReference type="Proteomes" id="UP001152320"/>
    </source>
</evidence>
<evidence type="ECO:0000256" key="8">
    <source>
        <dbReference type="ARBA" id="ARBA00023224"/>
    </source>
</evidence>
<organism evidence="12 13">
    <name type="scientific">Holothuria leucospilota</name>
    <name type="common">Black long sea cucumber</name>
    <name type="synonym">Mertensiothuria leucospilota</name>
    <dbReference type="NCBI Taxonomy" id="206669"/>
    <lineage>
        <taxon>Eukaryota</taxon>
        <taxon>Metazoa</taxon>
        <taxon>Echinodermata</taxon>
        <taxon>Eleutherozoa</taxon>
        <taxon>Echinozoa</taxon>
        <taxon>Holothuroidea</taxon>
        <taxon>Aspidochirotacea</taxon>
        <taxon>Aspidochirotida</taxon>
        <taxon>Holothuriidae</taxon>
        <taxon>Holothuria</taxon>
    </lineage>
</organism>
<dbReference type="PROSITE" id="PS50262">
    <property type="entry name" value="G_PROTEIN_RECEP_F1_2"/>
    <property type="match status" value="1"/>
</dbReference>
<dbReference type="Pfam" id="PF00001">
    <property type="entry name" value="7tm_1"/>
    <property type="match status" value="1"/>
</dbReference>
<dbReference type="OrthoDB" id="6117944at2759"/>
<dbReference type="Proteomes" id="UP001152320">
    <property type="component" value="Chromosome 18"/>
</dbReference>
<keyword evidence="4 10" id="KW-1133">Transmembrane helix</keyword>
<dbReference type="SMART" id="SM01381">
    <property type="entry name" value="7TM_GPCR_Srsx"/>
    <property type="match status" value="1"/>
</dbReference>
<gene>
    <name evidence="12" type="ORF">HOLleu_34575</name>
</gene>
<dbReference type="AlphaFoldDB" id="A0A9Q0YLL3"/>
<keyword evidence="2" id="KW-1003">Cell membrane</keyword>
<dbReference type="CDD" id="cd00637">
    <property type="entry name" value="7tm_classA_rhodopsin-like"/>
    <property type="match status" value="1"/>
</dbReference>
<evidence type="ECO:0000256" key="7">
    <source>
        <dbReference type="ARBA" id="ARBA00023170"/>
    </source>
</evidence>
<dbReference type="GO" id="GO:0005886">
    <property type="term" value="C:plasma membrane"/>
    <property type="evidence" value="ECO:0007669"/>
    <property type="project" value="UniProtKB-SubCell"/>
</dbReference>
<feature type="transmembrane region" description="Helical" evidence="10">
    <location>
        <begin position="149"/>
        <end position="171"/>
    </location>
</feature>
<dbReference type="InterPro" id="IPR000276">
    <property type="entry name" value="GPCR_Rhodpsn"/>
</dbReference>
<evidence type="ECO:0000256" key="5">
    <source>
        <dbReference type="ARBA" id="ARBA00023040"/>
    </source>
</evidence>
<protein>
    <submittedName>
        <fullName evidence="12">G-protein coupled receptor moody</fullName>
    </submittedName>
</protein>
<feature type="transmembrane region" description="Helical" evidence="10">
    <location>
        <begin position="204"/>
        <end position="224"/>
    </location>
</feature>
<keyword evidence="5" id="KW-0297">G-protein coupled receptor</keyword>
<dbReference type="PANTHER" id="PTHR24228">
    <property type="entry name" value="B2 BRADYKININ RECEPTOR/ANGIOTENSIN II RECEPTOR"/>
    <property type="match status" value="1"/>
</dbReference>
<proteinExistence type="predicted"/>
<evidence type="ECO:0000259" key="11">
    <source>
        <dbReference type="PROSITE" id="PS50262"/>
    </source>
</evidence>
<dbReference type="EMBL" id="JAIZAY010000018">
    <property type="protein sequence ID" value="KAJ8024624.1"/>
    <property type="molecule type" value="Genomic_DNA"/>
</dbReference>
<evidence type="ECO:0000256" key="9">
    <source>
        <dbReference type="SAM" id="MobiDB-lite"/>
    </source>
</evidence>
<comment type="subcellular location">
    <subcellularLocation>
        <location evidence="1">Cell membrane</location>
        <topology evidence="1">Multi-pass membrane protein</topology>
    </subcellularLocation>
</comment>
<feature type="transmembrane region" description="Helical" evidence="10">
    <location>
        <begin position="34"/>
        <end position="58"/>
    </location>
</feature>
<keyword evidence="7 12" id="KW-0675">Receptor</keyword>
<evidence type="ECO:0000256" key="6">
    <source>
        <dbReference type="ARBA" id="ARBA00023136"/>
    </source>
</evidence>
<evidence type="ECO:0000256" key="3">
    <source>
        <dbReference type="ARBA" id="ARBA00022692"/>
    </source>
</evidence>
<keyword evidence="6 10" id="KW-0472">Membrane</keyword>
<dbReference type="PANTHER" id="PTHR24228:SF72">
    <property type="entry name" value="G-PROTEIN COUPLED RECEPTORS FAMILY 1 PROFILE DOMAIN-CONTAINING PROTEIN"/>
    <property type="match status" value="1"/>
</dbReference>
<dbReference type="Gene3D" id="1.20.1070.10">
    <property type="entry name" value="Rhodopsin 7-helix transmembrane proteins"/>
    <property type="match status" value="1"/>
</dbReference>
<sequence>MEAEAIPSDSPVISDVGPDEEIAFHFADTRQRTIVASMFIFVAVVGTIGNFLVILAVIVSKKLRTATNAFVVNLAVADLLTALCVPWNAVALLGFEGLPVPEPICSIAAGVMFTCVGCSLYTLASIAINRLILITKPLHVYRKLFQPKLIGFSIVLIWVIPFCLAVVPPLFDAGALGYNEKYHTCSGKSAHKNSNTFDVIQAVGLYPIPLITIIGCYITIYIHVRKHVQKMRRKEREGTELSYSASGSFVDNSKSPTRPLSSANSKVPNNNLNSTVRRDNRSKLSRRQVEITKNLFYVVCAFFICLTPYSVCLVYDDSDPAVPYAGAFVLFNSCINPIIYATKHPYFKKVFKCILLCRWQNIPEPASFVRSLRSSKDNCCGNSSCL</sequence>
<keyword evidence="8" id="KW-0807">Transducer</keyword>
<feature type="transmembrane region" description="Helical" evidence="10">
    <location>
        <begin position="295"/>
        <end position="315"/>
    </location>
</feature>
<evidence type="ECO:0000313" key="12">
    <source>
        <dbReference type="EMBL" id="KAJ8024624.1"/>
    </source>
</evidence>
<accession>A0A9Q0YLL3</accession>
<evidence type="ECO:0000256" key="1">
    <source>
        <dbReference type="ARBA" id="ARBA00004651"/>
    </source>
</evidence>